<evidence type="ECO:0000256" key="1">
    <source>
        <dbReference type="ARBA" id="ARBA00004141"/>
    </source>
</evidence>
<feature type="transmembrane region" description="Helical" evidence="7">
    <location>
        <begin position="109"/>
        <end position="131"/>
    </location>
</feature>
<feature type="transmembrane region" description="Helical" evidence="7">
    <location>
        <begin position="50"/>
        <end position="70"/>
    </location>
</feature>
<evidence type="ECO:0000313" key="10">
    <source>
        <dbReference type="Proteomes" id="UP001519288"/>
    </source>
</evidence>
<feature type="transmembrane region" description="Helical" evidence="7">
    <location>
        <begin position="262"/>
        <end position="281"/>
    </location>
</feature>
<gene>
    <name evidence="9" type="ORF">J2Z69_003000</name>
</gene>
<proteinExistence type="inferred from homology"/>
<evidence type="ECO:0000313" key="9">
    <source>
        <dbReference type="EMBL" id="MBP2001944.1"/>
    </source>
</evidence>
<evidence type="ECO:0000256" key="2">
    <source>
        <dbReference type="ARBA" id="ARBA00006464"/>
    </source>
</evidence>
<dbReference type="PANTHER" id="PTHR30576">
    <property type="entry name" value="COLANIC BIOSYNTHESIS UDP-GLUCOSE LIPID CARRIER TRANSFERASE"/>
    <property type="match status" value="1"/>
</dbReference>
<dbReference type="RefSeq" id="WP_209864152.1">
    <property type="nucleotide sequence ID" value="NZ_JAGGLD010000005.1"/>
</dbReference>
<name>A0ABS4JMV8_9BACL</name>
<dbReference type="PANTHER" id="PTHR30576:SF0">
    <property type="entry name" value="UNDECAPRENYL-PHOSPHATE N-ACETYLGALACTOSAMINYL 1-PHOSPHATE TRANSFERASE-RELATED"/>
    <property type="match status" value="1"/>
</dbReference>
<evidence type="ECO:0000256" key="5">
    <source>
        <dbReference type="ARBA" id="ARBA00022989"/>
    </source>
</evidence>
<dbReference type="NCBIfam" id="TIGR03025">
    <property type="entry name" value="EPS_sugtrans"/>
    <property type="match status" value="1"/>
</dbReference>
<keyword evidence="10" id="KW-1185">Reference proteome</keyword>
<protein>
    <submittedName>
        <fullName evidence="9">Exopolysaccharide biosynthesis polyprenyl glycosylphosphotransferase</fullName>
    </submittedName>
</protein>
<comment type="caution">
    <text evidence="9">The sequence shown here is derived from an EMBL/GenBank/DDBJ whole genome shotgun (WGS) entry which is preliminary data.</text>
</comment>
<dbReference type="InterPro" id="IPR017475">
    <property type="entry name" value="EPS_sugar_tfrase"/>
</dbReference>
<reference evidence="9 10" key="1">
    <citation type="submission" date="2021-03" db="EMBL/GenBank/DDBJ databases">
        <title>Genomic Encyclopedia of Type Strains, Phase IV (KMG-IV): sequencing the most valuable type-strain genomes for metagenomic binning, comparative biology and taxonomic classification.</title>
        <authorList>
            <person name="Goeker M."/>
        </authorList>
    </citation>
    <scope>NUCLEOTIDE SEQUENCE [LARGE SCALE GENOMIC DNA]</scope>
    <source>
        <strain evidence="9 10">DSM 26806</strain>
    </source>
</reference>
<comment type="similarity">
    <text evidence="2">Belongs to the bacterial sugar transferase family.</text>
</comment>
<evidence type="ECO:0000256" key="3">
    <source>
        <dbReference type="ARBA" id="ARBA00022679"/>
    </source>
</evidence>
<dbReference type="EMBL" id="JAGGLD010000005">
    <property type="protein sequence ID" value="MBP2001944.1"/>
    <property type="molecule type" value="Genomic_DNA"/>
</dbReference>
<sequence>MIKLFRLRGWKAAVLLLDCLFVYSSYYAAYRIYFQGLIPAQEWSSFLEDGPWLGILTVITYYLFCLYDFAGRRKPAVFFQNLILAHVAFVAELIFLNYWLRIFMLPRSVVLIAFGLQLALTFGLRLLMFYVQSRGLGRKKAIFILGGNEPDLRMLEPFREQGKGWFTIQRILTLAGQTWQSTIPEDEKLDVVILSPSLSATEKTDILYWAGRRGMEVLLIPDFYELSLANAEPQQVADLLVYSIMPPHLTLLERIMKRMLDLAISSLLLLVTSPLLFFMWICIPLTSKGKALFYQERIGLHGKPFRVMKFRSMIDQAELKTGPILASAKDTRVTRLGQFIRTTRLDELPQLFNVLTGHMSLVGPRPEREFFINQFQMELPHYAYRLMVKPGLTGLAQVKAGYATSAADKLRYDLMYINNYSPLLDLRILFQTIMVVLSRESSRGLQSSAKTNSVEMEQM</sequence>
<evidence type="ECO:0000256" key="4">
    <source>
        <dbReference type="ARBA" id="ARBA00022692"/>
    </source>
</evidence>
<comment type="subcellular location">
    <subcellularLocation>
        <location evidence="1">Membrane</location>
        <topology evidence="1">Multi-pass membrane protein</topology>
    </subcellularLocation>
</comment>
<feature type="domain" description="Bacterial sugar transferase" evidence="8">
    <location>
        <begin position="257"/>
        <end position="437"/>
    </location>
</feature>
<keyword evidence="3" id="KW-0808">Transferase</keyword>
<evidence type="ECO:0000259" key="8">
    <source>
        <dbReference type="Pfam" id="PF02397"/>
    </source>
</evidence>
<keyword evidence="4 7" id="KW-0812">Transmembrane</keyword>
<accession>A0ABS4JMV8</accession>
<dbReference type="InterPro" id="IPR003362">
    <property type="entry name" value="Bact_transf"/>
</dbReference>
<organism evidence="9 10">
    <name type="scientific">Paenibacillus shirakamiensis</name>
    <dbReference type="NCBI Taxonomy" id="1265935"/>
    <lineage>
        <taxon>Bacteria</taxon>
        <taxon>Bacillati</taxon>
        <taxon>Bacillota</taxon>
        <taxon>Bacilli</taxon>
        <taxon>Bacillales</taxon>
        <taxon>Paenibacillaceae</taxon>
        <taxon>Paenibacillus</taxon>
    </lineage>
</organism>
<evidence type="ECO:0000256" key="7">
    <source>
        <dbReference type="SAM" id="Phobius"/>
    </source>
</evidence>
<evidence type="ECO:0000256" key="6">
    <source>
        <dbReference type="ARBA" id="ARBA00023136"/>
    </source>
</evidence>
<dbReference type="Pfam" id="PF02397">
    <property type="entry name" value="Bac_transf"/>
    <property type="match status" value="1"/>
</dbReference>
<dbReference type="Proteomes" id="UP001519288">
    <property type="component" value="Unassembled WGS sequence"/>
</dbReference>
<feature type="transmembrane region" description="Helical" evidence="7">
    <location>
        <begin position="12"/>
        <end position="30"/>
    </location>
</feature>
<feature type="transmembrane region" description="Helical" evidence="7">
    <location>
        <begin position="82"/>
        <end position="103"/>
    </location>
</feature>
<keyword evidence="6 7" id="KW-0472">Membrane</keyword>
<keyword evidence="5 7" id="KW-1133">Transmembrane helix</keyword>